<dbReference type="PROSITE" id="PS50850">
    <property type="entry name" value="MFS"/>
    <property type="match status" value="1"/>
</dbReference>
<keyword evidence="5 7" id="KW-1133">Transmembrane helix</keyword>
<keyword evidence="10" id="KW-1185">Reference proteome</keyword>
<keyword evidence="2" id="KW-0813">Transport</keyword>
<feature type="domain" description="Major facilitator superfamily (MFS) profile" evidence="8">
    <location>
        <begin position="1"/>
        <end position="164"/>
    </location>
</feature>
<dbReference type="InterPro" id="IPR011701">
    <property type="entry name" value="MFS"/>
</dbReference>
<dbReference type="InterPro" id="IPR020846">
    <property type="entry name" value="MFS_dom"/>
</dbReference>
<feature type="transmembrane region" description="Helical" evidence="7">
    <location>
        <begin position="16"/>
        <end position="36"/>
    </location>
</feature>
<evidence type="ECO:0000256" key="5">
    <source>
        <dbReference type="ARBA" id="ARBA00022989"/>
    </source>
</evidence>
<dbReference type="Gene3D" id="1.20.1250.20">
    <property type="entry name" value="MFS general substrate transporter like domains"/>
    <property type="match status" value="1"/>
</dbReference>
<feature type="transmembrane region" description="Helical" evidence="7">
    <location>
        <begin position="107"/>
        <end position="130"/>
    </location>
</feature>
<evidence type="ECO:0000256" key="1">
    <source>
        <dbReference type="ARBA" id="ARBA00004651"/>
    </source>
</evidence>
<keyword evidence="4 7" id="KW-0812">Transmembrane</keyword>
<accession>A0ABN8GK64</accession>
<sequence length="164" mass="18008">MLVQVMLVKEWNATSFQFGLFEACIPIGYIVGAAMIMKWDQRFTKRGLVILGGMLLLGPVFISLSFIPSAWLGMPLILVHGFLFSYCTVLATTLLRMRIDEHIQGRVFAMISSITTVAPPIGIAVCSYLADVYSASNVLLVNGLLLLTAAILFTVFMKSIRDVA</sequence>
<dbReference type="SUPFAM" id="SSF103473">
    <property type="entry name" value="MFS general substrate transporter"/>
    <property type="match status" value="1"/>
</dbReference>
<dbReference type="PANTHER" id="PTHR23513:SF6">
    <property type="entry name" value="MAJOR FACILITATOR SUPERFAMILY ASSOCIATED DOMAIN-CONTAINING PROTEIN"/>
    <property type="match status" value="1"/>
</dbReference>
<comment type="caution">
    <text evidence="9">The sequence shown here is derived from an EMBL/GenBank/DDBJ whole genome shotgun (WGS) entry which is preliminary data.</text>
</comment>
<feature type="transmembrane region" description="Helical" evidence="7">
    <location>
        <begin position="136"/>
        <end position="156"/>
    </location>
</feature>
<gene>
    <name evidence="9" type="primary">entS_5</name>
    <name evidence="9" type="ORF">PAECIP111893_03047</name>
</gene>
<dbReference type="Proteomes" id="UP000838686">
    <property type="component" value="Unassembled WGS sequence"/>
</dbReference>
<evidence type="ECO:0000259" key="8">
    <source>
        <dbReference type="PROSITE" id="PS50850"/>
    </source>
</evidence>
<evidence type="ECO:0000313" key="9">
    <source>
        <dbReference type="EMBL" id="CAH1209528.1"/>
    </source>
</evidence>
<keyword evidence="6 7" id="KW-0472">Membrane</keyword>
<feature type="transmembrane region" description="Helical" evidence="7">
    <location>
        <begin position="48"/>
        <end position="71"/>
    </location>
</feature>
<dbReference type="PANTHER" id="PTHR23513">
    <property type="entry name" value="INTEGRAL MEMBRANE EFFLUX PROTEIN-RELATED"/>
    <property type="match status" value="1"/>
</dbReference>
<proteinExistence type="predicted"/>
<evidence type="ECO:0000256" key="7">
    <source>
        <dbReference type="SAM" id="Phobius"/>
    </source>
</evidence>
<evidence type="ECO:0000256" key="4">
    <source>
        <dbReference type="ARBA" id="ARBA00022692"/>
    </source>
</evidence>
<feature type="transmembrane region" description="Helical" evidence="7">
    <location>
        <begin position="77"/>
        <end position="95"/>
    </location>
</feature>
<dbReference type="Pfam" id="PF07690">
    <property type="entry name" value="MFS_1"/>
    <property type="match status" value="1"/>
</dbReference>
<dbReference type="EMBL" id="CAKMMF010000016">
    <property type="protein sequence ID" value="CAH1209528.1"/>
    <property type="molecule type" value="Genomic_DNA"/>
</dbReference>
<protein>
    <submittedName>
        <fullName evidence="9">Enterobactin exporter EntS</fullName>
    </submittedName>
</protein>
<organism evidence="9 10">
    <name type="scientific">Paenibacillus plantiphilus</name>
    <dbReference type="NCBI Taxonomy" id="2905650"/>
    <lineage>
        <taxon>Bacteria</taxon>
        <taxon>Bacillati</taxon>
        <taxon>Bacillota</taxon>
        <taxon>Bacilli</taxon>
        <taxon>Bacillales</taxon>
        <taxon>Paenibacillaceae</taxon>
        <taxon>Paenibacillus</taxon>
    </lineage>
</organism>
<evidence type="ECO:0000256" key="2">
    <source>
        <dbReference type="ARBA" id="ARBA00022448"/>
    </source>
</evidence>
<evidence type="ECO:0000313" key="10">
    <source>
        <dbReference type="Proteomes" id="UP000838686"/>
    </source>
</evidence>
<dbReference type="RefSeq" id="WP_236343409.1">
    <property type="nucleotide sequence ID" value="NZ_CAKMMF010000016.1"/>
</dbReference>
<keyword evidence="3" id="KW-1003">Cell membrane</keyword>
<dbReference type="InterPro" id="IPR036259">
    <property type="entry name" value="MFS_trans_sf"/>
</dbReference>
<reference evidence="9" key="1">
    <citation type="submission" date="2022-01" db="EMBL/GenBank/DDBJ databases">
        <authorList>
            <person name="Criscuolo A."/>
        </authorList>
    </citation>
    <scope>NUCLEOTIDE SEQUENCE</scope>
    <source>
        <strain evidence="9">CIP111893</strain>
    </source>
</reference>
<name>A0ABN8GK64_9BACL</name>
<evidence type="ECO:0000256" key="6">
    <source>
        <dbReference type="ARBA" id="ARBA00023136"/>
    </source>
</evidence>
<comment type="subcellular location">
    <subcellularLocation>
        <location evidence="1">Cell membrane</location>
        <topology evidence="1">Multi-pass membrane protein</topology>
    </subcellularLocation>
</comment>
<evidence type="ECO:0000256" key="3">
    <source>
        <dbReference type="ARBA" id="ARBA00022475"/>
    </source>
</evidence>